<keyword evidence="3" id="KW-1185">Reference proteome</keyword>
<dbReference type="PROSITE" id="PS51257">
    <property type="entry name" value="PROKAR_LIPOPROTEIN"/>
    <property type="match status" value="1"/>
</dbReference>
<dbReference type="EMBL" id="FPIY01000001">
    <property type="protein sequence ID" value="SFW25128.1"/>
    <property type="molecule type" value="Genomic_DNA"/>
</dbReference>
<evidence type="ECO:0000256" key="1">
    <source>
        <dbReference type="SAM" id="SignalP"/>
    </source>
</evidence>
<dbReference type="CDD" id="cd22784">
    <property type="entry name" value="DPBB_MltA_YuiC-like"/>
    <property type="match status" value="1"/>
</dbReference>
<accession>A0A1K1MPN2</accession>
<organism evidence="2 3">
    <name type="scientific">Cellulophaga fucicola</name>
    <dbReference type="NCBI Taxonomy" id="76595"/>
    <lineage>
        <taxon>Bacteria</taxon>
        <taxon>Pseudomonadati</taxon>
        <taxon>Bacteroidota</taxon>
        <taxon>Flavobacteriia</taxon>
        <taxon>Flavobacteriales</taxon>
        <taxon>Flavobacteriaceae</taxon>
        <taxon>Cellulophaga</taxon>
    </lineage>
</organism>
<keyword evidence="1" id="KW-0732">Signal</keyword>
<evidence type="ECO:0000313" key="2">
    <source>
        <dbReference type="EMBL" id="SFW25128.1"/>
    </source>
</evidence>
<evidence type="ECO:0000313" key="3">
    <source>
        <dbReference type="Proteomes" id="UP000183257"/>
    </source>
</evidence>
<dbReference type="Proteomes" id="UP000183257">
    <property type="component" value="Unassembled WGS sequence"/>
</dbReference>
<dbReference type="RefSeq" id="WP_072302437.1">
    <property type="nucleotide sequence ID" value="NZ_FPIY01000001.1"/>
</dbReference>
<dbReference type="OrthoDB" id="5624888at2"/>
<reference evidence="3" key="1">
    <citation type="submission" date="2016-11" db="EMBL/GenBank/DDBJ databases">
        <authorList>
            <person name="Varghese N."/>
            <person name="Submissions S."/>
        </authorList>
    </citation>
    <scope>NUCLEOTIDE SEQUENCE [LARGE SCALE GENOMIC DNA]</scope>
    <source>
        <strain evidence="3">DSM 24786</strain>
    </source>
</reference>
<gene>
    <name evidence="2" type="ORF">SAMN05660313_00784</name>
</gene>
<name>A0A1K1MPN2_9FLAO</name>
<protein>
    <submittedName>
        <fullName evidence="2">3D (Asp-Asp-Asp) domain-containing protein</fullName>
    </submittedName>
</protein>
<dbReference type="STRING" id="76595.SAMN05660313_00784"/>
<feature type="signal peptide" evidence="1">
    <location>
        <begin position="1"/>
        <end position="20"/>
    </location>
</feature>
<feature type="chain" id="PRO_5013199167" evidence="1">
    <location>
        <begin position="21"/>
        <end position="141"/>
    </location>
</feature>
<sequence>MIKRFLILLTLALIFSCSNKKVKKEESPYVWKTHSVRATAYNSLAYQTSLQPTIAAWGDSLKPGDKYIAVSNDLLKLGLDRNTEVKLEGFSGTFLVKDKMHSKWRNRIDIYMGVDVDKAIEYGVKKINIQYKTLKDSLKTP</sequence>
<dbReference type="AlphaFoldDB" id="A0A1K1MPN2"/>
<proteinExistence type="predicted"/>